<accession>A0A1Y1YRX0</accession>
<dbReference type="GO" id="GO:0006635">
    <property type="term" value="P:fatty acid beta-oxidation"/>
    <property type="evidence" value="ECO:0007669"/>
    <property type="project" value="UniProtKB-UniPathway"/>
</dbReference>
<evidence type="ECO:0000256" key="15">
    <source>
        <dbReference type="ARBA" id="ARBA00023268"/>
    </source>
</evidence>
<dbReference type="InParanoid" id="A0A1Y1YRX0"/>
<dbReference type="STRING" id="1314790.A0A1Y1YRX0"/>
<keyword evidence="7" id="KW-0677">Repeat</keyword>
<evidence type="ECO:0000256" key="12">
    <source>
        <dbReference type="ARBA" id="ARBA00023140"/>
    </source>
</evidence>
<comment type="function">
    <text evidence="18">Second trifunctional enzyme acting on the beta-oxidation pathway for fatty acids, possessing hydratase-dehydrogenase-epimerase activities. Converts trans-2-enoyl-CoA via D-3-hydroxyacyl-CoA to 3-ketoacyl-CoA.</text>
</comment>
<evidence type="ECO:0000256" key="9">
    <source>
        <dbReference type="ARBA" id="ARBA00022857"/>
    </source>
</evidence>
<reference evidence="22 23" key="1">
    <citation type="submission" date="2016-07" db="EMBL/GenBank/DDBJ databases">
        <title>Pervasive Adenine N6-methylation of Active Genes in Fungi.</title>
        <authorList>
            <consortium name="DOE Joint Genome Institute"/>
            <person name="Mondo S.J."/>
            <person name="Dannebaum R.O."/>
            <person name="Kuo R.C."/>
            <person name="Labutti K."/>
            <person name="Haridas S."/>
            <person name="Kuo A."/>
            <person name="Salamov A."/>
            <person name="Ahrendt S.R."/>
            <person name="Lipzen A."/>
            <person name="Sullivan W."/>
            <person name="Andreopoulos W.B."/>
            <person name="Clum A."/>
            <person name="Lindquist E."/>
            <person name="Daum C."/>
            <person name="Ramamoorthy G.K."/>
            <person name="Gryganskyi A."/>
            <person name="Culley D."/>
            <person name="Magnuson J.K."/>
            <person name="James T.Y."/>
            <person name="O'Malley M.A."/>
            <person name="Stajich J.E."/>
            <person name="Spatafora J.W."/>
            <person name="Visel A."/>
            <person name="Grigoriev I.V."/>
        </authorList>
    </citation>
    <scope>NUCLEOTIDE SEQUENCE [LARGE SCALE GENOMIC DNA]</scope>
    <source>
        <strain evidence="22 23">CBS 931.73</strain>
    </source>
</reference>
<dbReference type="GO" id="GO:0016491">
    <property type="term" value="F:oxidoreductase activity"/>
    <property type="evidence" value="ECO:0007669"/>
    <property type="project" value="UniProtKB-KW"/>
</dbReference>
<dbReference type="InterPro" id="IPR020904">
    <property type="entry name" value="Sc_DH/Rdtase_CS"/>
</dbReference>
<dbReference type="EMBL" id="MCFE01000082">
    <property type="protein sequence ID" value="ORY00487.1"/>
    <property type="molecule type" value="Genomic_DNA"/>
</dbReference>
<dbReference type="InterPro" id="IPR036291">
    <property type="entry name" value="NAD(P)-bd_dom_sf"/>
</dbReference>
<dbReference type="PRINTS" id="PR00080">
    <property type="entry name" value="SDRFAMILY"/>
</dbReference>
<keyword evidence="14" id="KW-0456">Lyase</keyword>
<comment type="caution">
    <text evidence="22">The sequence shown here is derived from an EMBL/GenBank/DDBJ whole genome shotgun (WGS) entry which is preliminary data.</text>
</comment>
<evidence type="ECO:0000256" key="16">
    <source>
        <dbReference type="ARBA" id="ARBA00029334"/>
    </source>
</evidence>
<evidence type="ECO:0000256" key="13">
    <source>
        <dbReference type="ARBA" id="ARBA00023235"/>
    </source>
</evidence>
<keyword evidence="9" id="KW-0521">NADP</keyword>
<evidence type="ECO:0000313" key="22">
    <source>
        <dbReference type="EMBL" id="ORY00487.1"/>
    </source>
</evidence>
<proteinExistence type="inferred from homology"/>
<comment type="catalytic activity">
    <reaction evidence="17">
        <text>a (3R)-3-hydroxyacyl-CoA + NAD(+) = a 3-oxoacyl-CoA + NADH + H(+)</text>
        <dbReference type="Rhea" id="RHEA:32711"/>
        <dbReference type="ChEBI" id="CHEBI:15378"/>
        <dbReference type="ChEBI" id="CHEBI:57319"/>
        <dbReference type="ChEBI" id="CHEBI:57540"/>
        <dbReference type="ChEBI" id="CHEBI:57945"/>
        <dbReference type="ChEBI" id="CHEBI:90726"/>
        <dbReference type="EC" id="1.1.1.n12"/>
    </reaction>
</comment>
<evidence type="ECO:0000256" key="1">
    <source>
        <dbReference type="ARBA" id="ARBA00004275"/>
    </source>
</evidence>
<gene>
    <name evidence="22" type="ORF">K493DRAFT_210997</name>
</gene>
<dbReference type="Pfam" id="PF01575">
    <property type="entry name" value="MaoC_dehydratas"/>
    <property type="match status" value="1"/>
</dbReference>
<dbReference type="CDD" id="cd03448">
    <property type="entry name" value="HDE_HSD"/>
    <property type="match status" value="1"/>
</dbReference>
<keyword evidence="10" id="KW-0560">Oxidoreductase</keyword>
<dbReference type="CDD" id="cd05353">
    <property type="entry name" value="hydroxyacyl-CoA-like_DH_SDR_c-like"/>
    <property type="match status" value="2"/>
</dbReference>
<organism evidence="22 23">
    <name type="scientific">Basidiobolus meristosporus CBS 931.73</name>
    <dbReference type="NCBI Taxonomy" id="1314790"/>
    <lineage>
        <taxon>Eukaryota</taxon>
        <taxon>Fungi</taxon>
        <taxon>Fungi incertae sedis</taxon>
        <taxon>Zoopagomycota</taxon>
        <taxon>Entomophthoromycotina</taxon>
        <taxon>Basidiobolomycetes</taxon>
        <taxon>Basidiobolales</taxon>
        <taxon>Basidiobolaceae</taxon>
        <taxon>Basidiobolus</taxon>
    </lineage>
</organism>
<dbReference type="Proteomes" id="UP000193498">
    <property type="component" value="Unassembled WGS sequence"/>
</dbReference>
<dbReference type="PRINTS" id="PR00081">
    <property type="entry name" value="GDHRDH"/>
</dbReference>
<dbReference type="SMART" id="SM00822">
    <property type="entry name" value="PKS_KR"/>
    <property type="match status" value="1"/>
</dbReference>
<evidence type="ECO:0000256" key="7">
    <source>
        <dbReference type="ARBA" id="ARBA00022737"/>
    </source>
</evidence>
<dbReference type="OrthoDB" id="3592703at2759"/>
<dbReference type="UniPathway" id="UPA00659"/>
<dbReference type="PANTHER" id="PTHR45024:SF2">
    <property type="entry name" value="SCP2 DOMAIN-CONTAINING PROTEIN"/>
    <property type="match status" value="1"/>
</dbReference>
<dbReference type="EC" id="4.2.1.119" evidence="6"/>
<dbReference type="InterPro" id="IPR029069">
    <property type="entry name" value="HotDog_dom_sf"/>
</dbReference>
<evidence type="ECO:0000256" key="5">
    <source>
        <dbReference type="ARBA" id="ARBA00012456"/>
    </source>
</evidence>
<dbReference type="GO" id="GO:0018812">
    <property type="term" value="F:3-hydroxyacyl-CoA dehydratase activity"/>
    <property type="evidence" value="ECO:0007669"/>
    <property type="project" value="UniProtKB-EC"/>
</dbReference>
<dbReference type="Pfam" id="PF22622">
    <property type="entry name" value="MFE-2_hydrat-2_N"/>
    <property type="match status" value="1"/>
</dbReference>
<evidence type="ECO:0000256" key="3">
    <source>
        <dbReference type="ARBA" id="ARBA00006484"/>
    </source>
</evidence>
<evidence type="ECO:0000256" key="11">
    <source>
        <dbReference type="ARBA" id="ARBA00023098"/>
    </source>
</evidence>
<dbReference type="PROSITE" id="PS00061">
    <property type="entry name" value="ADH_SHORT"/>
    <property type="match status" value="2"/>
</dbReference>
<evidence type="ECO:0000256" key="18">
    <source>
        <dbReference type="ARBA" id="ARBA00055743"/>
    </source>
</evidence>
<evidence type="ECO:0000256" key="14">
    <source>
        <dbReference type="ARBA" id="ARBA00023239"/>
    </source>
</evidence>
<dbReference type="EC" id="1.1.1.n12" evidence="5"/>
<evidence type="ECO:0000256" key="10">
    <source>
        <dbReference type="ARBA" id="ARBA00023002"/>
    </source>
</evidence>
<keyword evidence="13" id="KW-0413">Isomerase</keyword>
<comment type="subcellular location">
    <subcellularLocation>
        <location evidence="1">Peroxisome</location>
    </subcellularLocation>
</comment>
<dbReference type="Pfam" id="PF00106">
    <property type="entry name" value="adh_short"/>
    <property type="match status" value="2"/>
</dbReference>
<evidence type="ECO:0000256" key="19">
    <source>
        <dbReference type="ARBA" id="ARBA00073871"/>
    </source>
</evidence>
<evidence type="ECO:0000256" key="6">
    <source>
        <dbReference type="ARBA" id="ARBA00013156"/>
    </source>
</evidence>
<dbReference type="FunFam" id="3.10.129.10:FF:000013">
    <property type="entry name" value="Peroxisomal multifunctional enzyme type 2"/>
    <property type="match status" value="1"/>
</dbReference>
<dbReference type="Gene3D" id="3.40.50.720">
    <property type="entry name" value="NAD(P)-binding Rossmann-like Domain"/>
    <property type="match status" value="2"/>
</dbReference>
<comment type="subunit">
    <text evidence="4">Monomer.</text>
</comment>
<dbReference type="InterPro" id="IPR057326">
    <property type="entry name" value="KR_dom"/>
</dbReference>
<evidence type="ECO:0000256" key="4">
    <source>
        <dbReference type="ARBA" id="ARBA00011245"/>
    </source>
</evidence>
<comment type="catalytic activity">
    <reaction evidence="16">
        <text>a (3R)-3-hydroxyacyl-CoA = a (2E)-enoyl-CoA + H2O</text>
        <dbReference type="Rhea" id="RHEA:26526"/>
        <dbReference type="ChEBI" id="CHEBI:15377"/>
        <dbReference type="ChEBI" id="CHEBI:57319"/>
        <dbReference type="ChEBI" id="CHEBI:58856"/>
        <dbReference type="EC" id="4.2.1.119"/>
    </reaction>
</comment>
<evidence type="ECO:0000256" key="20">
    <source>
        <dbReference type="ARBA" id="ARBA00081853"/>
    </source>
</evidence>
<comment type="pathway">
    <text evidence="2">Lipid metabolism; fatty acid beta-oxidation.</text>
</comment>
<dbReference type="GO" id="GO:0005777">
    <property type="term" value="C:peroxisome"/>
    <property type="evidence" value="ECO:0007669"/>
    <property type="project" value="UniProtKB-SubCell"/>
</dbReference>
<name>A0A1Y1YRX0_9FUNG</name>
<sequence length="891" mass="97534">MTRELRFDNRVVIVTGAGGGIGKAYSLFFASKGASVVVNDLGSSHSGGGASTRAADLVVEEIKKNGGKAIANYDSVEHGQKIVDATMKAFGRVDILINNAGILRDKSFAKMTDADWDMIQNVHVRGVYKITKACWDIFRKQKFGRIIMTSSAAGIYGNFGQANYSAAKLATAMFGFTLAREGVKYNIHTNVIAPIAASRMTETVMPPELLEKLSPDYITPVVGYLCHESTQENGGLFELGAGFVAKLRWEASFGNVFKPDETFTPAAVAAKWDAITDFTKPYYPNSMAETDWLGYLEQSKRLSTNPQTNPLRFDGKVVIVTGAGNGIGREYAKLFARLGASVVVNDLNNADKVVKEIKSEGGKAVANTDSVEEGEKVVATALQAFGRLDVVVNNAGILRDRSFVKMSDEDWDSVHRVHLRGTFKMCKAAWPVFQKQKYGRIINTCSAVGLFGNFGQANYSSAKAGILSLSNSLALEGQKYNILVNTVAPHAGTAMTATIMPPEMVELFKPEYVAPLVGFLGHDQCPETGSCFQVGSCWIGKVRWQRTGGHGFSVKKKLTPEVVATQWQKICNFEDGRVQYPTSTRESLMDIQENIVRADQEEEPESLENKEFASAKFTYTERDVILYALGVGATRKDLPLVYENSADFMALPTFGVIPSFVGMESIRYDEFIPSFNPMMLLHGEQYLKLKKPIPTSGTLTSKPRIIDILDKGKGVVVVFHVETVDETGDVVFENESSVFIRGVKGVGSKHAKDRGAATASNEPPNRKPDVVIQEKTNESQAALYRLSGDLNPLHIDPEMSAIGGFDVPILHGLATFGIASKHIFKKYGNGKADAFKSVKARFAKHVFPGETLETQMWKEDNKVIFRVRVVERDVIAISNAAVELNTLTSKL</sequence>
<evidence type="ECO:0000313" key="23">
    <source>
        <dbReference type="Proteomes" id="UP000193498"/>
    </source>
</evidence>
<keyword evidence="23" id="KW-1185">Reference proteome</keyword>
<dbReference type="InterPro" id="IPR002539">
    <property type="entry name" value="MaoC-like_dom"/>
</dbReference>
<dbReference type="FunFam" id="3.40.50.720:FF:000410">
    <property type="entry name" value="Peroxisomal multifunctional beta-oxidation protein"/>
    <property type="match status" value="1"/>
</dbReference>
<feature type="domain" description="Ketoreductase" evidence="21">
    <location>
        <begin position="10"/>
        <end position="198"/>
    </location>
</feature>
<evidence type="ECO:0000256" key="17">
    <source>
        <dbReference type="ARBA" id="ARBA00052025"/>
    </source>
</evidence>
<dbReference type="SUPFAM" id="SSF51735">
    <property type="entry name" value="NAD(P)-binding Rossmann-fold domains"/>
    <property type="match status" value="2"/>
</dbReference>
<dbReference type="AlphaFoldDB" id="A0A1Y1YRX0"/>
<dbReference type="Gene3D" id="1.10.287.4290">
    <property type="match status" value="1"/>
</dbReference>
<dbReference type="InterPro" id="IPR002347">
    <property type="entry name" value="SDR_fam"/>
</dbReference>
<dbReference type="GO" id="GO:0016853">
    <property type="term" value="F:isomerase activity"/>
    <property type="evidence" value="ECO:0007669"/>
    <property type="project" value="UniProtKB-KW"/>
</dbReference>
<comment type="similarity">
    <text evidence="3">Belongs to the short-chain dehydrogenases/reductases (SDR) family.</text>
</comment>
<dbReference type="FunFam" id="3.40.50.720:FF:000185">
    <property type="entry name" value="peroxisomal multifunctional enzyme type 2"/>
    <property type="match status" value="1"/>
</dbReference>
<keyword evidence="12" id="KW-0576">Peroxisome</keyword>
<keyword evidence="11" id="KW-0443">Lipid metabolism</keyword>
<protein>
    <recommendedName>
        <fullName evidence="19">Peroxisomal hydratase-dehydrogenase-epimerase</fullName>
        <ecNumber evidence="5">1.1.1.n12</ecNumber>
        <ecNumber evidence="6">4.2.1.119</ecNumber>
    </recommendedName>
    <alternativeName>
        <fullName evidence="20">Multifunctional beta-oxidation protein</fullName>
    </alternativeName>
</protein>
<keyword evidence="8" id="KW-0276">Fatty acid metabolism</keyword>
<keyword evidence="15" id="KW-0511">Multifunctional enzyme</keyword>
<dbReference type="InterPro" id="IPR054357">
    <property type="entry name" value="MFE-2_N"/>
</dbReference>
<evidence type="ECO:0000256" key="8">
    <source>
        <dbReference type="ARBA" id="ARBA00022832"/>
    </source>
</evidence>
<dbReference type="Gene3D" id="3.10.129.10">
    <property type="entry name" value="Hotdog Thioesterase"/>
    <property type="match status" value="1"/>
</dbReference>
<dbReference type="PANTHER" id="PTHR45024">
    <property type="entry name" value="DEHYDROGENASES, SHORT CHAIN"/>
    <property type="match status" value="1"/>
</dbReference>
<evidence type="ECO:0000259" key="21">
    <source>
        <dbReference type="SMART" id="SM00822"/>
    </source>
</evidence>
<dbReference type="SUPFAM" id="SSF54637">
    <property type="entry name" value="Thioesterase/thiol ester dehydrase-isomerase"/>
    <property type="match status" value="2"/>
</dbReference>
<evidence type="ECO:0000256" key="2">
    <source>
        <dbReference type="ARBA" id="ARBA00005005"/>
    </source>
</evidence>
<dbReference type="InterPro" id="IPR051687">
    <property type="entry name" value="Peroxisomal_Beta-Oxidation"/>
</dbReference>